<proteinExistence type="predicted"/>
<dbReference type="RefSeq" id="WP_172241970.1">
    <property type="nucleotide sequence ID" value="NZ_BMDD01000005.1"/>
</dbReference>
<keyword evidence="1" id="KW-1133">Transmembrane helix</keyword>
<evidence type="ECO:0000313" key="3">
    <source>
        <dbReference type="Proteomes" id="UP000605427"/>
    </source>
</evidence>
<comment type="caution">
    <text evidence="2">The sequence shown here is derived from an EMBL/GenBank/DDBJ whole genome shotgun (WGS) entry which is preliminary data.</text>
</comment>
<keyword evidence="1" id="KW-0812">Transmembrane</keyword>
<keyword evidence="3" id="KW-1185">Reference proteome</keyword>
<gene>
    <name evidence="2" type="ORF">GCM10007362_42450</name>
</gene>
<accession>A0ABQ2A5V2</accession>
<dbReference type="Proteomes" id="UP000605427">
    <property type="component" value="Unassembled WGS sequence"/>
</dbReference>
<keyword evidence="1" id="KW-0472">Membrane</keyword>
<sequence length="50" mass="5223">MEDRMHGKRGNGIGLALIAGVGLLTYLAFLGGVLFLAGTGLHAVWGYMFG</sequence>
<protein>
    <submittedName>
        <fullName evidence="2">Uncharacterized protein</fullName>
    </submittedName>
</protein>
<name>A0ABQ2A5V2_9BACL</name>
<feature type="transmembrane region" description="Helical" evidence="1">
    <location>
        <begin position="12"/>
        <end position="45"/>
    </location>
</feature>
<dbReference type="EMBL" id="BMDD01000005">
    <property type="protein sequence ID" value="GGH85311.1"/>
    <property type="molecule type" value="Genomic_DNA"/>
</dbReference>
<evidence type="ECO:0000256" key="1">
    <source>
        <dbReference type="SAM" id="Phobius"/>
    </source>
</evidence>
<evidence type="ECO:0000313" key="2">
    <source>
        <dbReference type="EMBL" id="GGH85311.1"/>
    </source>
</evidence>
<organism evidence="2 3">
    <name type="scientific">Saccharibacillus endophyticus</name>
    <dbReference type="NCBI Taxonomy" id="2060666"/>
    <lineage>
        <taxon>Bacteria</taxon>
        <taxon>Bacillati</taxon>
        <taxon>Bacillota</taxon>
        <taxon>Bacilli</taxon>
        <taxon>Bacillales</taxon>
        <taxon>Paenibacillaceae</taxon>
        <taxon>Saccharibacillus</taxon>
    </lineage>
</organism>
<reference evidence="3" key="1">
    <citation type="journal article" date="2019" name="Int. J. Syst. Evol. Microbiol.">
        <title>The Global Catalogue of Microorganisms (GCM) 10K type strain sequencing project: providing services to taxonomists for standard genome sequencing and annotation.</title>
        <authorList>
            <consortium name="The Broad Institute Genomics Platform"/>
            <consortium name="The Broad Institute Genome Sequencing Center for Infectious Disease"/>
            <person name="Wu L."/>
            <person name="Ma J."/>
        </authorList>
    </citation>
    <scope>NUCLEOTIDE SEQUENCE [LARGE SCALE GENOMIC DNA]</scope>
    <source>
        <strain evidence="3">CCM 8702</strain>
    </source>
</reference>